<dbReference type="VEuPathDB" id="FungiDB:RhiirFUN_019453"/>
<accession>A0A2P4P740</accession>
<name>A0A2P4P740_RHIID</name>
<evidence type="ECO:0000313" key="3">
    <source>
        <dbReference type="Proteomes" id="UP000018888"/>
    </source>
</evidence>
<gene>
    <name evidence="2" type="ORF">GLOIN_2v1705927</name>
</gene>
<feature type="compositionally biased region" description="Low complexity" evidence="1">
    <location>
        <begin position="129"/>
        <end position="147"/>
    </location>
</feature>
<keyword evidence="3" id="KW-1185">Reference proteome</keyword>
<comment type="caution">
    <text evidence="2">The sequence shown here is derived from an EMBL/GenBank/DDBJ whole genome shotgun (WGS) entry which is preliminary data.</text>
</comment>
<reference evidence="2 3" key="2">
    <citation type="journal article" date="2018" name="New Phytol.">
        <title>High intraspecific genome diversity in the model arbuscular mycorrhizal symbiont Rhizophagus irregularis.</title>
        <authorList>
            <person name="Chen E.C.H."/>
            <person name="Morin E."/>
            <person name="Beaudet D."/>
            <person name="Noel J."/>
            <person name="Yildirir G."/>
            <person name="Ndikumana S."/>
            <person name="Charron P."/>
            <person name="St-Onge C."/>
            <person name="Giorgi J."/>
            <person name="Kruger M."/>
            <person name="Marton T."/>
            <person name="Ropars J."/>
            <person name="Grigoriev I.V."/>
            <person name="Hainaut M."/>
            <person name="Henrissat B."/>
            <person name="Roux C."/>
            <person name="Martin F."/>
            <person name="Corradi N."/>
        </authorList>
    </citation>
    <scope>NUCLEOTIDE SEQUENCE [LARGE SCALE GENOMIC DNA]</scope>
    <source>
        <strain evidence="2 3">DAOM 197198</strain>
    </source>
</reference>
<feature type="region of interest" description="Disordered" evidence="1">
    <location>
        <begin position="129"/>
        <end position="176"/>
    </location>
</feature>
<protein>
    <submittedName>
        <fullName evidence="2">Uncharacterized protein</fullName>
    </submittedName>
</protein>
<feature type="compositionally biased region" description="Polar residues" evidence="1">
    <location>
        <begin position="148"/>
        <end position="176"/>
    </location>
</feature>
<dbReference type="AlphaFoldDB" id="A0A2P4P740"/>
<dbReference type="EMBL" id="AUPC02000352">
    <property type="protein sequence ID" value="POG61203.1"/>
    <property type="molecule type" value="Genomic_DNA"/>
</dbReference>
<evidence type="ECO:0000256" key="1">
    <source>
        <dbReference type="SAM" id="MobiDB-lite"/>
    </source>
</evidence>
<evidence type="ECO:0000313" key="2">
    <source>
        <dbReference type="EMBL" id="POG61203.1"/>
    </source>
</evidence>
<dbReference type="Proteomes" id="UP000018888">
    <property type="component" value="Unassembled WGS sequence"/>
</dbReference>
<reference evidence="2 3" key="1">
    <citation type="journal article" date="2013" name="Proc. Natl. Acad. Sci. U.S.A.">
        <title>Genome of an arbuscular mycorrhizal fungus provides insight into the oldest plant symbiosis.</title>
        <authorList>
            <person name="Tisserant E."/>
            <person name="Malbreil M."/>
            <person name="Kuo A."/>
            <person name="Kohler A."/>
            <person name="Symeonidi A."/>
            <person name="Balestrini R."/>
            <person name="Charron P."/>
            <person name="Duensing N."/>
            <person name="Frei Dit Frey N."/>
            <person name="Gianinazzi-Pearson V."/>
            <person name="Gilbert L.B."/>
            <person name="Handa Y."/>
            <person name="Herr J.R."/>
            <person name="Hijri M."/>
            <person name="Koul R."/>
            <person name="Kawaguchi M."/>
            <person name="Krajinski F."/>
            <person name="Lammers P.J."/>
            <person name="Masclaux F.G."/>
            <person name="Murat C."/>
            <person name="Morin E."/>
            <person name="Ndikumana S."/>
            <person name="Pagni M."/>
            <person name="Petitpierre D."/>
            <person name="Requena N."/>
            <person name="Rosikiewicz P."/>
            <person name="Riley R."/>
            <person name="Saito K."/>
            <person name="San Clemente H."/>
            <person name="Shapiro H."/>
            <person name="van Tuinen D."/>
            <person name="Becard G."/>
            <person name="Bonfante P."/>
            <person name="Paszkowski U."/>
            <person name="Shachar-Hill Y.Y."/>
            <person name="Tuskan G.A."/>
            <person name="Young P.W."/>
            <person name="Sanders I.R."/>
            <person name="Henrissat B."/>
            <person name="Rensing S.A."/>
            <person name="Grigoriev I.V."/>
            <person name="Corradi N."/>
            <person name="Roux C."/>
            <person name="Martin F."/>
        </authorList>
    </citation>
    <scope>NUCLEOTIDE SEQUENCE [LARGE SCALE GENOMIC DNA]</scope>
    <source>
        <strain evidence="2 3">DAOM 197198</strain>
    </source>
</reference>
<organism evidence="2 3">
    <name type="scientific">Rhizophagus irregularis (strain DAOM 181602 / DAOM 197198 / MUCL 43194)</name>
    <name type="common">Arbuscular mycorrhizal fungus</name>
    <name type="synonym">Glomus intraradices</name>
    <dbReference type="NCBI Taxonomy" id="747089"/>
    <lineage>
        <taxon>Eukaryota</taxon>
        <taxon>Fungi</taxon>
        <taxon>Fungi incertae sedis</taxon>
        <taxon>Mucoromycota</taxon>
        <taxon>Glomeromycotina</taxon>
        <taxon>Glomeromycetes</taxon>
        <taxon>Glomerales</taxon>
        <taxon>Glomeraceae</taxon>
        <taxon>Rhizophagus</taxon>
    </lineage>
</organism>
<sequence>MEKLGEVQDENKYLKQKMEFLEVQLQGKQTDRQIMNNLKSYQNNIDNNANTNFSLGISTSDNNNFGLGNNSNFGLGVSTSDELSSKGVNSNLGKLNQFDFGLSSLNNVREDITSFPFFGNKTNQLTKESSIPNSILSSSRSSLPKSETQNPQIHQVQDNERLMNTINTDSRGFSTR</sequence>
<proteinExistence type="predicted"/>